<keyword evidence="3 6" id="KW-1133">Transmembrane helix</keyword>
<keyword evidence="4 6" id="KW-0472">Membrane</keyword>
<dbReference type="OrthoDB" id="266518at2759"/>
<evidence type="ECO:0000256" key="3">
    <source>
        <dbReference type="ARBA" id="ARBA00022989"/>
    </source>
</evidence>
<sequence length="371" mass="41096">MSRHYASHGTPGYGSHATDPFTSRSSYPTFLTPQETVLLQLKAAGRGLFDAFRWDAVIRLVSSDAEVRSNILKSLLLNCVSLASIYFFDLLLQPLTHGHTHWLRRNVGWVYQVLWLLPVVGVSLYLNSSWTAHLARRTYTLQHGARAAADATTGTYLGLLNSVATSAYRGVMIFTSVAVSFMLRYVPYAGPALGFVFLCWVDAFIWIARGYSLSRRMRYLEERWAYYFAFGLPPTALCMFGSTLANAAIFALIFPAPGDPYNPTQSETVRHPSPFVPIRIPIFTPVVWLNDAIIRVLSVFGSLGAPRPSPDVLGPRSHRRVPSESVESVEEGEAGSIELGEIKPAPPIGTGATRVRVRRGSRSGAQRRKFD</sequence>
<evidence type="ECO:0000256" key="2">
    <source>
        <dbReference type="ARBA" id="ARBA00022692"/>
    </source>
</evidence>
<dbReference type="GeneID" id="18909663"/>
<feature type="transmembrane region" description="Helical" evidence="6">
    <location>
        <begin position="75"/>
        <end position="96"/>
    </location>
</feature>
<evidence type="ECO:0000256" key="1">
    <source>
        <dbReference type="ARBA" id="ARBA00004141"/>
    </source>
</evidence>
<evidence type="ECO:0000256" key="4">
    <source>
        <dbReference type="ARBA" id="ARBA00023136"/>
    </source>
</evidence>
<dbReference type="AlphaFoldDB" id="K5W9Q0"/>
<evidence type="ECO:0000256" key="5">
    <source>
        <dbReference type="SAM" id="MobiDB-lite"/>
    </source>
</evidence>
<keyword evidence="8" id="KW-1185">Reference proteome</keyword>
<dbReference type="RefSeq" id="XP_007396232.1">
    <property type="nucleotide sequence ID" value="XM_007396170.1"/>
</dbReference>
<proteinExistence type="predicted"/>
<dbReference type="InParanoid" id="K5W9Q0"/>
<dbReference type="STRING" id="650164.K5W9Q0"/>
<comment type="subcellular location">
    <subcellularLocation>
        <location evidence="1">Membrane</location>
        <topology evidence="1">Multi-pass membrane protein</topology>
    </subcellularLocation>
</comment>
<feature type="region of interest" description="Disordered" evidence="5">
    <location>
        <begin position="1"/>
        <end position="20"/>
    </location>
</feature>
<gene>
    <name evidence="7" type="ORF">PHACADRAFT_174086</name>
</gene>
<keyword evidence="2 6" id="KW-0812">Transmembrane</keyword>
<dbReference type="PANTHER" id="PTHR21389">
    <property type="entry name" value="P53 INDUCED PROTEIN"/>
    <property type="match status" value="1"/>
</dbReference>
<dbReference type="HOGENOM" id="CLU_046461_0_0_1"/>
<dbReference type="Proteomes" id="UP000008370">
    <property type="component" value="Unassembled WGS sequence"/>
</dbReference>
<evidence type="ECO:0000256" key="6">
    <source>
        <dbReference type="SAM" id="Phobius"/>
    </source>
</evidence>
<evidence type="ECO:0000313" key="7">
    <source>
        <dbReference type="EMBL" id="EKM55925.1"/>
    </source>
</evidence>
<feature type="transmembrane region" description="Helical" evidence="6">
    <location>
        <begin position="192"/>
        <end position="212"/>
    </location>
</feature>
<dbReference type="EMBL" id="JH930472">
    <property type="protein sequence ID" value="EKM55925.1"/>
    <property type="molecule type" value="Genomic_DNA"/>
</dbReference>
<dbReference type="GO" id="GO:0005783">
    <property type="term" value="C:endoplasmic reticulum"/>
    <property type="evidence" value="ECO:0007669"/>
    <property type="project" value="TreeGrafter"/>
</dbReference>
<organism evidence="7 8">
    <name type="scientific">Phanerochaete carnosa (strain HHB-10118-sp)</name>
    <name type="common">White-rot fungus</name>
    <name type="synonym">Peniophora carnosa</name>
    <dbReference type="NCBI Taxonomy" id="650164"/>
    <lineage>
        <taxon>Eukaryota</taxon>
        <taxon>Fungi</taxon>
        <taxon>Dikarya</taxon>
        <taxon>Basidiomycota</taxon>
        <taxon>Agaricomycotina</taxon>
        <taxon>Agaricomycetes</taxon>
        <taxon>Polyporales</taxon>
        <taxon>Phanerochaetaceae</taxon>
        <taxon>Phanerochaete</taxon>
    </lineage>
</organism>
<dbReference type="Pfam" id="PF07264">
    <property type="entry name" value="EI24"/>
    <property type="match status" value="1"/>
</dbReference>
<feature type="transmembrane region" description="Helical" evidence="6">
    <location>
        <begin position="108"/>
        <end position="127"/>
    </location>
</feature>
<feature type="region of interest" description="Disordered" evidence="5">
    <location>
        <begin position="311"/>
        <end position="371"/>
    </location>
</feature>
<reference evidence="7 8" key="1">
    <citation type="journal article" date="2012" name="BMC Genomics">
        <title>Comparative genomics of the white-rot fungi, Phanerochaete carnosa and P. chrysosporium, to elucidate the genetic basis of the distinct wood types they colonize.</title>
        <authorList>
            <person name="Suzuki H."/>
            <person name="MacDonald J."/>
            <person name="Syed K."/>
            <person name="Salamov A."/>
            <person name="Hori C."/>
            <person name="Aerts A."/>
            <person name="Henrissat B."/>
            <person name="Wiebenga A."/>
            <person name="vanKuyk P.A."/>
            <person name="Barry K."/>
            <person name="Lindquist E."/>
            <person name="LaButti K."/>
            <person name="Lapidus A."/>
            <person name="Lucas S."/>
            <person name="Coutinho P."/>
            <person name="Gong Y."/>
            <person name="Samejima M."/>
            <person name="Mahadevan R."/>
            <person name="Abou-Zaid M."/>
            <person name="de Vries R.P."/>
            <person name="Igarashi K."/>
            <person name="Yadav J.S."/>
            <person name="Grigoriev I.V."/>
            <person name="Master E.R."/>
        </authorList>
    </citation>
    <scope>NUCLEOTIDE SEQUENCE [LARGE SCALE GENOMIC DNA]</scope>
    <source>
        <strain evidence="7 8">HHB-10118-sp</strain>
    </source>
</reference>
<name>K5W9Q0_PHACS</name>
<protein>
    <submittedName>
        <fullName evidence="7">Uncharacterized protein</fullName>
    </submittedName>
</protein>
<accession>K5W9Q0</accession>
<feature type="transmembrane region" description="Helical" evidence="6">
    <location>
        <begin position="167"/>
        <end position="186"/>
    </location>
</feature>
<dbReference type="GO" id="GO:0016236">
    <property type="term" value="P:macroautophagy"/>
    <property type="evidence" value="ECO:0007669"/>
    <property type="project" value="TreeGrafter"/>
</dbReference>
<dbReference type="GO" id="GO:0016020">
    <property type="term" value="C:membrane"/>
    <property type="evidence" value="ECO:0007669"/>
    <property type="project" value="UniProtKB-SubCell"/>
</dbReference>
<evidence type="ECO:0000313" key="8">
    <source>
        <dbReference type="Proteomes" id="UP000008370"/>
    </source>
</evidence>
<dbReference type="PANTHER" id="PTHR21389:SF0">
    <property type="entry name" value="ETOPOSIDE-INDUCED PROTEIN 2.4 HOMOLOG"/>
    <property type="match status" value="1"/>
</dbReference>
<dbReference type="InterPro" id="IPR059112">
    <property type="entry name" value="CysZ/EI24"/>
</dbReference>
<feature type="transmembrane region" description="Helical" evidence="6">
    <location>
        <begin position="224"/>
        <end position="254"/>
    </location>
</feature>
<feature type="compositionally biased region" description="Basic residues" evidence="5">
    <location>
        <begin position="355"/>
        <end position="371"/>
    </location>
</feature>
<dbReference type="KEGG" id="pco:PHACADRAFT_174086"/>